<feature type="domain" description="Gfo/Idh/MocA-like oxidoreductase N-terminal" evidence="2">
    <location>
        <begin position="1"/>
        <end position="122"/>
    </location>
</feature>
<evidence type="ECO:0000313" key="6">
    <source>
        <dbReference type="Proteomes" id="UP000244093"/>
    </source>
</evidence>
<dbReference type="SUPFAM" id="SSF51735">
    <property type="entry name" value="NAD(P)-binding Rossmann-fold domains"/>
    <property type="match status" value="1"/>
</dbReference>
<feature type="domain" description="GFO/IDH/MocA-like oxidoreductase" evidence="3">
    <location>
        <begin position="144"/>
        <end position="216"/>
    </location>
</feature>
<dbReference type="PANTHER" id="PTHR43818">
    <property type="entry name" value="BCDNA.GH03377"/>
    <property type="match status" value="1"/>
</dbReference>
<dbReference type="GO" id="GO:0000166">
    <property type="term" value="F:nucleotide binding"/>
    <property type="evidence" value="ECO:0007669"/>
    <property type="project" value="InterPro"/>
</dbReference>
<keyword evidence="1" id="KW-0560">Oxidoreductase</keyword>
<evidence type="ECO:0000313" key="5">
    <source>
        <dbReference type="EMBL" id="PUA31717.1"/>
    </source>
</evidence>
<dbReference type="Proteomes" id="UP000244093">
    <property type="component" value="Unassembled WGS sequence"/>
</dbReference>
<gene>
    <name evidence="4" type="ORF">B7O98_08660</name>
    <name evidence="5" type="ORF">B7O98_08830</name>
</gene>
<evidence type="ECO:0000259" key="3">
    <source>
        <dbReference type="Pfam" id="PF22725"/>
    </source>
</evidence>
<dbReference type="InterPro" id="IPR036291">
    <property type="entry name" value="NAD(P)-bd_dom_sf"/>
</dbReference>
<dbReference type="InterPro" id="IPR050463">
    <property type="entry name" value="Gfo/Idh/MocA_oxidrdct_glycsds"/>
</dbReference>
<dbReference type="EMBL" id="NBVN01000007">
    <property type="protein sequence ID" value="PUA31717.1"/>
    <property type="molecule type" value="Genomic_DNA"/>
</dbReference>
<dbReference type="AlphaFoldDB" id="A0A2R7Y2Y2"/>
<dbReference type="Pfam" id="PF01408">
    <property type="entry name" value="GFO_IDH_MocA"/>
    <property type="match status" value="1"/>
</dbReference>
<evidence type="ECO:0000259" key="2">
    <source>
        <dbReference type="Pfam" id="PF01408"/>
    </source>
</evidence>
<dbReference type="InterPro" id="IPR000683">
    <property type="entry name" value="Gfo/Idh/MocA-like_OxRdtase_N"/>
</dbReference>
<dbReference type="EMBL" id="NBVN01000007">
    <property type="protein sequence ID" value="PUA31684.1"/>
    <property type="molecule type" value="Genomic_DNA"/>
</dbReference>
<dbReference type="Gene3D" id="3.40.50.720">
    <property type="entry name" value="NAD(P)-binding Rossmann-like Domain"/>
    <property type="match status" value="1"/>
</dbReference>
<dbReference type="Pfam" id="PF22725">
    <property type="entry name" value="GFO_IDH_MocA_C3"/>
    <property type="match status" value="1"/>
</dbReference>
<accession>A0A2R7Y2Y2</accession>
<organism evidence="5 6">
    <name type="scientific">Zestosphaera tikiterensis</name>
    <dbReference type="NCBI Taxonomy" id="1973259"/>
    <lineage>
        <taxon>Archaea</taxon>
        <taxon>Thermoproteota</taxon>
        <taxon>Thermoprotei</taxon>
        <taxon>Desulfurococcales</taxon>
        <taxon>Desulfurococcaceae</taxon>
        <taxon>Zestosphaera</taxon>
    </lineage>
</organism>
<sequence length="340" mass="38643">MRVGVIGCGGAGETHVRGYLENGFNVGSIYLCDVDKGRVTDVASSFNIPSENVFYGDKCHLDFIGKVDVVSIATPPFERVNIVEDLSQYVKGVLIEKPLAHNVEDAVRIVNILRSYGVVDAMVYNLRFSPVFDYLKGVIKDASVVFVYHEFGFDYLNATGWRGKPEFGGDHIVELDIHVINYVRYLLGEPKAIHSHAYDCVNEGMCRDVYTIFYFSSNSAHTYVRHGTGRSGDRYFYMNVEVHNPMDDSYRAFTDWPNFKLLHGSREVPIEEPHIWRNIYITNIIKNFISSVKGVEKPKANAIDGYRDLTIAYSIRKSIKEGYRLNKHVIGKPVEIEYIL</sequence>
<evidence type="ECO:0000313" key="4">
    <source>
        <dbReference type="EMBL" id="PUA31684.1"/>
    </source>
</evidence>
<reference evidence="5 6" key="2">
    <citation type="journal article" date="2018" name="Syst. Appl. Microbiol.">
        <title>A new symbiotic nanoarchaeote (Candidatus Nanoclepta minutus) and its host (Zestosphaera tikiterensis gen. nov., sp. nov.) from a New Zealand hot spring.</title>
        <authorList>
            <person name="St John E."/>
            <person name="Liu Y."/>
            <person name="Podar M."/>
            <person name="Stott M.B."/>
            <person name="Meneghin J."/>
            <person name="Chen Z."/>
            <person name="Lagutin K."/>
            <person name="Mitchell K."/>
            <person name="Reysenbach A.L."/>
        </authorList>
    </citation>
    <scope>NUCLEOTIDE SEQUENCE [LARGE SCALE GENOMIC DNA]</scope>
    <source>
        <strain evidence="5">NZ3</strain>
    </source>
</reference>
<protein>
    <submittedName>
        <fullName evidence="5">Uncharacterized protein</fullName>
    </submittedName>
</protein>
<dbReference type="PANTHER" id="PTHR43818:SF11">
    <property type="entry name" value="BCDNA.GH03377"/>
    <property type="match status" value="1"/>
</dbReference>
<dbReference type="SUPFAM" id="SSF55347">
    <property type="entry name" value="Glyceraldehyde-3-phosphate dehydrogenase-like, C-terminal domain"/>
    <property type="match status" value="1"/>
</dbReference>
<dbReference type="Gene3D" id="3.30.360.10">
    <property type="entry name" value="Dihydrodipicolinate Reductase, domain 2"/>
    <property type="match status" value="1"/>
</dbReference>
<dbReference type="InterPro" id="IPR055170">
    <property type="entry name" value="GFO_IDH_MocA-like_dom"/>
</dbReference>
<comment type="caution">
    <text evidence="5">The sequence shown here is derived from an EMBL/GenBank/DDBJ whole genome shotgun (WGS) entry which is preliminary data.</text>
</comment>
<name>A0A2R7Y2Y2_9CREN</name>
<proteinExistence type="predicted"/>
<dbReference type="GO" id="GO:0016491">
    <property type="term" value="F:oxidoreductase activity"/>
    <property type="evidence" value="ECO:0007669"/>
    <property type="project" value="UniProtKB-KW"/>
</dbReference>
<evidence type="ECO:0000256" key="1">
    <source>
        <dbReference type="ARBA" id="ARBA00023002"/>
    </source>
</evidence>
<reference evidence="5" key="1">
    <citation type="submission" date="2017-04" db="EMBL/GenBank/DDBJ databases">
        <authorList>
            <person name="Afonso C.L."/>
            <person name="Miller P.J."/>
            <person name="Scott M.A."/>
            <person name="Spackman E."/>
            <person name="Goraichik I."/>
            <person name="Dimitrov K.M."/>
            <person name="Suarez D.L."/>
            <person name="Swayne D.E."/>
        </authorList>
    </citation>
    <scope>NUCLEOTIDE SEQUENCE</scope>
    <source>
        <strain evidence="5">NZ3</strain>
    </source>
</reference>